<proteinExistence type="predicted"/>
<gene>
    <name evidence="1" type="ORF">BO80DRAFT_466698</name>
</gene>
<name>A0A395GTF9_9EURO</name>
<reference evidence="1 2" key="1">
    <citation type="submission" date="2018-02" db="EMBL/GenBank/DDBJ databases">
        <title>The genomes of Aspergillus section Nigri reveals drivers in fungal speciation.</title>
        <authorList>
            <consortium name="DOE Joint Genome Institute"/>
            <person name="Vesth T.C."/>
            <person name="Nybo J."/>
            <person name="Theobald S."/>
            <person name="Brandl J."/>
            <person name="Frisvad J.C."/>
            <person name="Nielsen K.F."/>
            <person name="Lyhne E.K."/>
            <person name="Kogle M.E."/>
            <person name="Kuo A."/>
            <person name="Riley R."/>
            <person name="Clum A."/>
            <person name="Nolan M."/>
            <person name="Lipzen A."/>
            <person name="Salamov A."/>
            <person name="Henrissat B."/>
            <person name="Wiebenga A."/>
            <person name="De vries R.P."/>
            <person name="Grigoriev I.V."/>
            <person name="Mortensen U.H."/>
            <person name="Andersen M.R."/>
            <person name="Baker S.E."/>
        </authorList>
    </citation>
    <scope>NUCLEOTIDE SEQUENCE [LARGE SCALE GENOMIC DNA]</scope>
    <source>
        <strain evidence="1 2">CBS 121593</strain>
    </source>
</reference>
<dbReference type="VEuPathDB" id="FungiDB:BO80DRAFT_466698"/>
<dbReference type="AlphaFoldDB" id="A0A395GTF9"/>
<sequence length="131" mass="14730">MPTVLLSNGNPNCQRYVLSTQEERACGFRYVSAQDTIVSCTQVVKCFYYRCTNCKYAYFGNQHCSWGHTPPLEEDPEAFELWPEGEYTFKTSEVEAKESMSGGATLRGRAAGLRLSVDGTCTRSTGRNRME</sequence>
<dbReference type="EMBL" id="KZ824451">
    <property type="protein sequence ID" value="RAK98729.1"/>
    <property type="molecule type" value="Genomic_DNA"/>
</dbReference>
<keyword evidence="2" id="KW-1185">Reference proteome</keyword>
<dbReference type="RefSeq" id="XP_025573057.1">
    <property type="nucleotide sequence ID" value="XM_025722797.1"/>
</dbReference>
<dbReference type="Proteomes" id="UP000249402">
    <property type="component" value="Unassembled WGS sequence"/>
</dbReference>
<accession>A0A395GTF9</accession>
<organism evidence="1 2">
    <name type="scientific">Aspergillus ibericus CBS 121593</name>
    <dbReference type="NCBI Taxonomy" id="1448316"/>
    <lineage>
        <taxon>Eukaryota</taxon>
        <taxon>Fungi</taxon>
        <taxon>Dikarya</taxon>
        <taxon>Ascomycota</taxon>
        <taxon>Pezizomycotina</taxon>
        <taxon>Eurotiomycetes</taxon>
        <taxon>Eurotiomycetidae</taxon>
        <taxon>Eurotiales</taxon>
        <taxon>Aspergillaceae</taxon>
        <taxon>Aspergillus</taxon>
        <taxon>Aspergillus subgen. Circumdati</taxon>
    </lineage>
</organism>
<dbReference type="GeneID" id="37227662"/>
<evidence type="ECO:0000313" key="1">
    <source>
        <dbReference type="EMBL" id="RAK98729.1"/>
    </source>
</evidence>
<dbReference type="OrthoDB" id="4352007at2759"/>
<protein>
    <submittedName>
        <fullName evidence="1">Uncharacterized protein</fullName>
    </submittedName>
</protein>
<evidence type="ECO:0000313" key="2">
    <source>
        <dbReference type="Proteomes" id="UP000249402"/>
    </source>
</evidence>